<dbReference type="VEuPathDB" id="FungiDB:MSYG_3664"/>
<dbReference type="PANTHER" id="PTHR48081:SF8">
    <property type="entry name" value="ALPHA_BETA HYDROLASE FOLD-3 DOMAIN-CONTAINING PROTEIN-RELATED"/>
    <property type="match status" value="1"/>
</dbReference>
<protein>
    <recommendedName>
        <fullName evidence="7">Alpha/beta hydrolase fold-3 domain-containing protein</fullName>
    </recommendedName>
</protein>
<name>A0A1M8AAV1_MALS4</name>
<dbReference type="Proteomes" id="UP000186303">
    <property type="component" value="Chromosome 6"/>
</dbReference>
<dbReference type="EMBL" id="LT671826">
    <property type="protein sequence ID" value="SHO79314.1"/>
    <property type="molecule type" value="Genomic_DNA"/>
</dbReference>
<evidence type="ECO:0000256" key="5">
    <source>
        <dbReference type="PROSITE-ProRule" id="PRU10038"/>
    </source>
</evidence>
<feature type="region of interest" description="Disordered" evidence="6">
    <location>
        <begin position="1"/>
        <end position="44"/>
    </location>
</feature>
<organism evidence="8 9">
    <name type="scientific">Malassezia sympodialis (strain ATCC 42132)</name>
    <name type="common">Atopic eczema-associated yeast</name>
    <dbReference type="NCBI Taxonomy" id="1230383"/>
    <lineage>
        <taxon>Eukaryota</taxon>
        <taxon>Fungi</taxon>
        <taxon>Dikarya</taxon>
        <taxon>Basidiomycota</taxon>
        <taxon>Ustilaginomycotina</taxon>
        <taxon>Malasseziomycetes</taxon>
        <taxon>Malasseziales</taxon>
        <taxon>Malasseziaceae</taxon>
        <taxon>Malassezia</taxon>
    </lineage>
</organism>
<sequence>MATMLPLRPRRPRSRAQQSRNWHTVHSLSPDASTRPPGADGCSEPRRLRTPLLGSFYLTDLVVAAFTVIGNVMCTCTFAEVLDLLYFALAYHAGGGLWRDMRQLRSSPQGTQGLFHLYMLCLMHMLLQYTPFLPPRIALAAESTGPLLQWRTGGGAAHLIRAYHHAPAFRAFWLVGSRVCSTRTVVLYVHGGGFALGSVALYAEPLLRLLAHMSRRCPSSTVECVALEYELVPHVRFPAPLLETLRCYAHLIEHEHIPPSRIVVAGDSAGANLVMGLLLCLAGQGTADVNERDWRALPMPAKAVLISPWLDLRPQQAAAVKSVRAGCAPTFDILTPESLLQFAQLYTRRLSRPRRLRGPCTWWLTRLQRHRASCVAAWLASRLQRPLLTPHAPLIAPTDAPTDAVRHTRHMLDASSLAAPRCASDRVLHTHPLVSPTLGRWDEVRLEHGIFVTWGANELMAPDIAAWTARVPHAETYVEPGPTGVHVWPFLHALLAPSGHERERGLQRIAAALCLPTPSISPASMPSDAEDDGEDAAATQRAWDVELVRMGVHA</sequence>
<dbReference type="InterPro" id="IPR033140">
    <property type="entry name" value="Lipase_GDXG_put_SER_AS"/>
</dbReference>
<dbReference type="GO" id="GO:0016787">
    <property type="term" value="F:hydrolase activity"/>
    <property type="evidence" value="ECO:0007669"/>
    <property type="project" value="UniProtKB-KW"/>
</dbReference>
<comment type="catalytic activity">
    <reaction evidence="3">
        <text>a diacylglycerol + H2O = a monoacylglycerol + a fatty acid + H(+)</text>
        <dbReference type="Rhea" id="RHEA:32731"/>
        <dbReference type="ChEBI" id="CHEBI:15377"/>
        <dbReference type="ChEBI" id="CHEBI:15378"/>
        <dbReference type="ChEBI" id="CHEBI:17408"/>
        <dbReference type="ChEBI" id="CHEBI:18035"/>
        <dbReference type="ChEBI" id="CHEBI:28868"/>
    </reaction>
</comment>
<feature type="domain" description="Alpha/beta hydrolase fold-3" evidence="7">
    <location>
        <begin position="186"/>
        <end position="349"/>
    </location>
</feature>
<comment type="similarity">
    <text evidence="1">Belongs to the 'GDXG' lipolytic enzyme family.</text>
</comment>
<evidence type="ECO:0000256" key="4">
    <source>
        <dbReference type="ARBA" id="ARBA00048461"/>
    </source>
</evidence>
<evidence type="ECO:0000259" key="7">
    <source>
        <dbReference type="Pfam" id="PF07859"/>
    </source>
</evidence>
<evidence type="ECO:0000256" key="1">
    <source>
        <dbReference type="ARBA" id="ARBA00010515"/>
    </source>
</evidence>
<dbReference type="InterPro" id="IPR013094">
    <property type="entry name" value="AB_hydrolase_3"/>
</dbReference>
<keyword evidence="9" id="KW-1185">Reference proteome</keyword>
<reference evidence="9" key="1">
    <citation type="journal article" date="2017" name="Nucleic Acids Res.">
        <title>Proteogenomics produces comprehensive and highly accurate protein-coding gene annotation in a complete genome assembly of Malassezia sympodialis.</title>
        <authorList>
            <person name="Zhu Y."/>
            <person name="Engstroem P.G."/>
            <person name="Tellgren-Roth C."/>
            <person name="Baudo C.D."/>
            <person name="Kennell J.C."/>
            <person name="Sun S."/>
            <person name="Billmyre R.B."/>
            <person name="Schroeder M.S."/>
            <person name="Andersson A."/>
            <person name="Holm T."/>
            <person name="Sigurgeirsson B."/>
            <person name="Wu G."/>
            <person name="Sankaranarayanan S.R."/>
            <person name="Siddharthan R."/>
            <person name="Sanyal K."/>
            <person name="Lundeberg J."/>
            <person name="Nystedt B."/>
            <person name="Boekhout T."/>
            <person name="Dawson T.L. Jr."/>
            <person name="Heitman J."/>
            <person name="Scheynius A."/>
            <person name="Lehtioe J."/>
        </authorList>
    </citation>
    <scope>NUCLEOTIDE SEQUENCE [LARGE SCALE GENOMIC DNA]</scope>
    <source>
        <strain evidence="9">ATCC 42132</strain>
    </source>
</reference>
<proteinExistence type="inferred from homology"/>
<feature type="active site" evidence="5">
    <location>
        <position position="268"/>
    </location>
</feature>
<dbReference type="AlphaFoldDB" id="A0A1M8AAV1"/>
<dbReference type="InterPro" id="IPR029058">
    <property type="entry name" value="AB_hydrolase_fold"/>
</dbReference>
<dbReference type="SUPFAM" id="SSF53474">
    <property type="entry name" value="alpha/beta-Hydrolases"/>
    <property type="match status" value="1"/>
</dbReference>
<dbReference type="Pfam" id="PF07859">
    <property type="entry name" value="Abhydrolase_3"/>
    <property type="match status" value="1"/>
</dbReference>
<accession>A0A1M8AAV1</accession>
<dbReference type="OMA" id="GVHVWPF"/>
<dbReference type="InterPro" id="IPR050300">
    <property type="entry name" value="GDXG_lipolytic_enzyme"/>
</dbReference>
<keyword evidence="2" id="KW-0378">Hydrolase</keyword>
<evidence type="ECO:0000256" key="2">
    <source>
        <dbReference type="ARBA" id="ARBA00022801"/>
    </source>
</evidence>
<dbReference type="Gene3D" id="3.40.50.1820">
    <property type="entry name" value="alpha/beta hydrolase"/>
    <property type="match status" value="1"/>
</dbReference>
<dbReference type="OrthoDB" id="2152029at2759"/>
<comment type="catalytic activity">
    <reaction evidence="4">
        <text>a monoacylglycerol + H2O = glycerol + a fatty acid + H(+)</text>
        <dbReference type="Rhea" id="RHEA:15245"/>
        <dbReference type="ChEBI" id="CHEBI:15377"/>
        <dbReference type="ChEBI" id="CHEBI:15378"/>
        <dbReference type="ChEBI" id="CHEBI:17408"/>
        <dbReference type="ChEBI" id="CHEBI:17754"/>
        <dbReference type="ChEBI" id="CHEBI:28868"/>
    </reaction>
</comment>
<gene>
    <name evidence="8" type="ORF">MSYG_3664</name>
</gene>
<evidence type="ECO:0000313" key="9">
    <source>
        <dbReference type="Proteomes" id="UP000186303"/>
    </source>
</evidence>
<evidence type="ECO:0000313" key="8">
    <source>
        <dbReference type="EMBL" id="SHO79314.1"/>
    </source>
</evidence>
<dbReference type="STRING" id="1230383.A0A1M8AAV1"/>
<dbReference type="PROSITE" id="PS01174">
    <property type="entry name" value="LIPASE_GDXG_SER"/>
    <property type="match status" value="1"/>
</dbReference>
<dbReference type="PANTHER" id="PTHR48081">
    <property type="entry name" value="AB HYDROLASE SUPERFAMILY PROTEIN C4A8.06C"/>
    <property type="match status" value="1"/>
</dbReference>
<feature type="compositionally biased region" description="Polar residues" evidence="6">
    <location>
        <begin position="21"/>
        <end position="32"/>
    </location>
</feature>
<evidence type="ECO:0000256" key="6">
    <source>
        <dbReference type="SAM" id="MobiDB-lite"/>
    </source>
</evidence>
<evidence type="ECO:0000256" key="3">
    <source>
        <dbReference type="ARBA" id="ARBA00047591"/>
    </source>
</evidence>